<dbReference type="EMBL" id="MU001760">
    <property type="protein sequence ID" value="KAF2799687.1"/>
    <property type="molecule type" value="Genomic_DNA"/>
</dbReference>
<name>A0A6A6XVU4_9PLEO</name>
<sequence length="266" mass="30386">MPVSQSSRYGDAHNVSITQSPRALTIRSTSPHTPFIHRKLKYPCGCLQRVHDLPKDQSDNASATFVTPSSMTGGLTKGLHIDAEFIYEDSSISWDYKPQMGDSEHHSNCELHDPWSNFKGHGEFGPMCRGMHIKTFLACRCGFQQGLEKLPNAGSLPCTVSTHGDTDSIFEPPFSDLISEYWPTRKERGLHLDAEFCYARVEFKGASCPTCVLELDTVRRQVEVMRLGEVRKYNEVRWNEVRRVIYNFVLDWNRRQKLGGCKRSRR</sequence>
<gene>
    <name evidence="1" type="ORF">K505DRAFT_332375</name>
</gene>
<evidence type="ECO:0000313" key="2">
    <source>
        <dbReference type="Proteomes" id="UP000799757"/>
    </source>
</evidence>
<dbReference type="OrthoDB" id="10666949at2759"/>
<evidence type="ECO:0000313" key="1">
    <source>
        <dbReference type="EMBL" id="KAF2799687.1"/>
    </source>
</evidence>
<reference evidence="1" key="1">
    <citation type="journal article" date="2020" name="Stud. Mycol.">
        <title>101 Dothideomycetes genomes: a test case for predicting lifestyles and emergence of pathogens.</title>
        <authorList>
            <person name="Haridas S."/>
            <person name="Albert R."/>
            <person name="Binder M."/>
            <person name="Bloem J."/>
            <person name="Labutti K."/>
            <person name="Salamov A."/>
            <person name="Andreopoulos B."/>
            <person name="Baker S."/>
            <person name="Barry K."/>
            <person name="Bills G."/>
            <person name="Bluhm B."/>
            <person name="Cannon C."/>
            <person name="Castanera R."/>
            <person name="Culley D."/>
            <person name="Daum C."/>
            <person name="Ezra D."/>
            <person name="Gonzalez J."/>
            <person name="Henrissat B."/>
            <person name="Kuo A."/>
            <person name="Liang C."/>
            <person name="Lipzen A."/>
            <person name="Lutzoni F."/>
            <person name="Magnuson J."/>
            <person name="Mondo S."/>
            <person name="Nolan M."/>
            <person name="Ohm R."/>
            <person name="Pangilinan J."/>
            <person name="Park H.-J."/>
            <person name="Ramirez L."/>
            <person name="Alfaro M."/>
            <person name="Sun H."/>
            <person name="Tritt A."/>
            <person name="Yoshinaga Y."/>
            <person name="Zwiers L.-H."/>
            <person name="Turgeon B."/>
            <person name="Goodwin S."/>
            <person name="Spatafora J."/>
            <person name="Crous P."/>
            <person name="Grigoriev I."/>
        </authorList>
    </citation>
    <scope>NUCLEOTIDE SEQUENCE</scope>
    <source>
        <strain evidence="1">CBS 109.77</strain>
    </source>
</reference>
<accession>A0A6A6XVU4</accession>
<organism evidence="1 2">
    <name type="scientific">Melanomma pulvis-pyrius CBS 109.77</name>
    <dbReference type="NCBI Taxonomy" id="1314802"/>
    <lineage>
        <taxon>Eukaryota</taxon>
        <taxon>Fungi</taxon>
        <taxon>Dikarya</taxon>
        <taxon>Ascomycota</taxon>
        <taxon>Pezizomycotina</taxon>
        <taxon>Dothideomycetes</taxon>
        <taxon>Pleosporomycetidae</taxon>
        <taxon>Pleosporales</taxon>
        <taxon>Melanommataceae</taxon>
        <taxon>Melanomma</taxon>
    </lineage>
</organism>
<dbReference type="Proteomes" id="UP000799757">
    <property type="component" value="Unassembled WGS sequence"/>
</dbReference>
<protein>
    <submittedName>
        <fullName evidence="1">Uncharacterized protein</fullName>
    </submittedName>
</protein>
<keyword evidence="2" id="KW-1185">Reference proteome</keyword>
<dbReference type="AlphaFoldDB" id="A0A6A6XVU4"/>
<proteinExistence type="predicted"/>